<dbReference type="EMBL" id="JACHOA010000006">
    <property type="protein sequence ID" value="MBB4614909.1"/>
    <property type="molecule type" value="Genomic_DNA"/>
</dbReference>
<keyword evidence="4 7" id="KW-0326">Glycosidase</keyword>
<dbReference type="SUPFAM" id="SSF75005">
    <property type="entry name" value="Arabinanase/levansucrase/invertase"/>
    <property type="match status" value="1"/>
</dbReference>
<dbReference type="InterPro" id="IPR023296">
    <property type="entry name" value="Glyco_hydro_beta-prop_sf"/>
</dbReference>
<dbReference type="OrthoDB" id="9801455at2"/>
<evidence type="ECO:0000313" key="10">
    <source>
        <dbReference type="EMBL" id="MBB4614909.1"/>
    </source>
</evidence>
<comment type="similarity">
    <text evidence="2 7">Belongs to the glycosyl hydrolase 43 family.</text>
</comment>
<dbReference type="InterPro" id="IPR035992">
    <property type="entry name" value="Ricin_B-like_lectins"/>
</dbReference>
<comment type="pathway">
    <text evidence="1">Glycan metabolism; L-arabinan degradation.</text>
</comment>
<protein>
    <submittedName>
        <fullName evidence="10">Arabinan endo-1,5-alpha-L-arabinosidase</fullName>
        <ecNumber evidence="10">3.2.1.99</ecNumber>
    </submittedName>
</protein>
<dbReference type="InterPro" id="IPR000772">
    <property type="entry name" value="Ricin_B_lectin"/>
</dbReference>
<dbReference type="InterPro" id="IPR050727">
    <property type="entry name" value="GH43_arabinanases"/>
</dbReference>
<evidence type="ECO:0000256" key="8">
    <source>
        <dbReference type="SAM" id="SignalP"/>
    </source>
</evidence>
<feature type="active site" description="Proton acceptor" evidence="5">
    <location>
        <position position="37"/>
    </location>
</feature>
<evidence type="ECO:0000256" key="7">
    <source>
        <dbReference type="RuleBase" id="RU361187"/>
    </source>
</evidence>
<accession>A0A7W7AEL2</accession>
<keyword evidence="11" id="KW-1185">Reference proteome</keyword>
<dbReference type="EC" id="3.2.1.99" evidence="10"/>
<evidence type="ECO:0000256" key="4">
    <source>
        <dbReference type="ARBA" id="ARBA00023295"/>
    </source>
</evidence>
<gene>
    <name evidence="10" type="ORF">GGR37_003199</name>
</gene>
<feature type="domain" description="Ricin B lectin" evidence="9">
    <location>
        <begin position="376"/>
        <end position="448"/>
    </location>
</feature>
<organism evidence="10 11">
    <name type="scientific">Novosphingobium taihuense</name>
    <dbReference type="NCBI Taxonomy" id="260085"/>
    <lineage>
        <taxon>Bacteria</taxon>
        <taxon>Pseudomonadati</taxon>
        <taxon>Pseudomonadota</taxon>
        <taxon>Alphaproteobacteria</taxon>
        <taxon>Sphingomonadales</taxon>
        <taxon>Sphingomonadaceae</taxon>
        <taxon>Novosphingobium</taxon>
    </lineage>
</organism>
<evidence type="ECO:0000256" key="3">
    <source>
        <dbReference type="ARBA" id="ARBA00022801"/>
    </source>
</evidence>
<dbReference type="Pfam" id="PF04616">
    <property type="entry name" value="Glyco_hydro_43"/>
    <property type="match status" value="1"/>
</dbReference>
<dbReference type="CDD" id="cd00161">
    <property type="entry name" value="beta-trefoil_Ricin-like"/>
    <property type="match status" value="1"/>
</dbReference>
<feature type="active site" description="Proton donor" evidence="5">
    <location>
        <position position="190"/>
    </location>
</feature>
<keyword evidence="3 7" id="KW-0378">Hydrolase</keyword>
<keyword evidence="8" id="KW-0732">Signal</keyword>
<comment type="caution">
    <text evidence="10">The sequence shown here is derived from an EMBL/GenBank/DDBJ whole genome shotgun (WGS) entry which is preliminary data.</text>
</comment>
<feature type="chain" id="PRO_5030584402" evidence="8">
    <location>
        <begin position="22"/>
        <end position="483"/>
    </location>
</feature>
<dbReference type="PANTHER" id="PTHR43301:SF3">
    <property type="entry name" value="ARABINAN ENDO-1,5-ALPHA-L-ARABINOSIDASE A-RELATED"/>
    <property type="match status" value="1"/>
</dbReference>
<dbReference type="GO" id="GO:0005975">
    <property type="term" value="P:carbohydrate metabolic process"/>
    <property type="evidence" value="ECO:0007669"/>
    <property type="project" value="InterPro"/>
</dbReference>
<dbReference type="Gene3D" id="2.80.10.50">
    <property type="match status" value="1"/>
</dbReference>
<evidence type="ECO:0000256" key="5">
    <source>
        <dbReference type="PIRSR" id="PIRSR606710-1"/>
    </source>
</evidence>
<dbReference type="Proteomes" id="UP000538566">
    <property type="component" value="Unassembled WGS sequence"/>
</dbReference>
<sequence length="483" mass="52053">MNHKLLAAVAAIACLPASLLAQSNPVAQMEGEPYIHDPSTIVESDGRYYTFGTGKGGLVSSDGWNWTGGPVRPGGGVAPDVIKLGDRYYVAWAVGGGGMNGGHKSDVKIMWTKSLDPASKDFEFHDVGTVASSDGFENNDAIDPAFLLAEGRLWLSYGTYFGTIRMVELDPKTAQRLPGNQPVDIAIDMEATALLHRDGWYYLLGTHGTCCDGPNSTYNIRVGRSRSPLGPYVDNFGVPLLKGGGKLVWGSNGRGRGAGHFGLVDLGDGVEKFSFHYEADMDRSARSVLAILPLTWKNGWPVGQENLRPGTYEIQSERGGALQLAVDEVRLPWSWTGFGPPKEPVKPVPDQTLEQNRAVWPKGNIPVDMGAYQVRPNQHWTIAPVTGAGGWFGAPYVKIVVAGTSHALAATPTGDVVAVPEYTGTPEQLWRIDMLADGTYRIVPKATPDPMKPLALAAVGASTPRLVRFDQNSDAARWTFRLP</sequence>
<dbReference type="RefSeq" id="WP_144906070.1">
    <property type="nucleotide sequence ID" value="NZ_JACHOA010000006.1"/>
</dbReference>
<reference evidence="10 11" key="1">
    <citation type="submission" date="2020-08" db="EMBL/GenBank/DDBJ databases">
        <title>Genomic Encyclopedia of Type Strains, Phase IV (KMG-IV): sequencing the most valuable type-strain genomes for metagenomic binning, comparative biology and taxonomic classification.</title>
        <authorList>
            <person name="Goeker M."/>
        </authorList>
    </citation>
    <scope>NUCLEOTIDE SEQUENCE [LARGE SCALE GENOMIC DNA]</scope>
    <source>
        <strain evidence="10 11">DSM 17507</strain>
    </source>
</reference>
<dbReference type="InterPro" id="IPR006710">
    <property type="entry name" value="Glyco_hydro_43"/>
</dbReference>
<dbReference type="PANTHER" id="PTHR43301">
    <property type="entry name" value="ARABINAN ENDO-1,5-ALPHA-L-ARABINOSIDASE"/>
    <property type="match status" value="1"/>
</dbReference>
<evidence type="ECO:0000256" key="2">
    <source>
        <dbReference type="ARBA" id="ARBA00009865"/>
    </source>
</evidence>
<dbReference type="Pfam" id="PF14200">
    <property type="entry name" value="RicinB_lectin_2"/>
    <property type="match status" value="1"/>
</dbReference>
<dbReference type="CDD" id="cd08998">
    <property type="entry name" value="GH43_Arb43a-like"/>
    <property type="match status" value="1"/>
</dbReference>
<proteinExistence type="inferred from homology"/>
<name>A0A7W7AEL2_9SPHN</name>
<evidence type="ECO:0000259" key="9">
    <source>
        <dbReference type="Pfam" id="PF14200"/>
    </source>
</evidence>
<feature type="signal peptide" evidence="8">
    <location>
        <begin position="1"/>
        <end position="21"/>
    </location>
</feature>
<feature type="site" description="Important for catalytic activity, responsible for pKa modulation of the active site Glu and correct orientation of both the proton donor and substrate" evidence="6">
    <location>
        <position position="143"/>
    </location>
</feature>
<dbReference type="GO" id="GO:0046558">
    <property type="term" value="F:arabinan endo-1,5-alpha-L-arabinosidase activity"/>
    <property type="evidence" value="ECO:0007669"/>
    <property type="project" value="UniProtKB-EC"/>
</dbReference>
<evidence type="ECO:0000256" key="1">
    <source>
        <dbReference type="ARBA" id="ARBA00004834"/>
    </source>
</evidence>
<dbReference type="SUPFAM" id="SSF50370">
    <property type="entry name" value="Ricin B-like lectins"/>
    <property type="match status" value="1"/>
</dbReference>
<evidence type="ECO:0000313" key="11">
    <source>
        <dbReference type="Proteomes" id="UP000538566"/>
    </source>
</evidence>
<evidence type="ECO:0000256" key="6">
    <source>
        <dbReference type="PIRSR" id="PIRSR606710-2"/>
    </source>
</evidence>
<dbReference type="AlphaFoldDB" id="A0A7W7AEL2"/>
<dbReference type="Gene3D" id="2.115.10.20">
    <property type="entry name" value="Glycosyl hydrolase domain, family 43"/>
    <property type="match status" value="1"/>
</dbReference>